<dbReference type="CDD" id="cd00009">
    <property type="entry name" value="AAA"/>
    <property type="match status" value="1"/>
</dbReference>
<name>A0A0S4JWN2_BODSA</name>
<evidence type="ECO:0000256" key="1">
    <source>
        <dbReference type="SAM" id="MobiDB-lite"/>
    </source>
</evidence>
<feature type="domain" description="AAA+ ATPase" evidence="2">
    <location>
        <begin position="2370"/>
        <end position="2488"/>
    </location>
</feature>
<keyword evidence="4" id="KW-1185">Reference proteome</keyword>
<proteinExistence type="predicted"/>
<dbReference type="InterPro" id="IPR003593">
    <property type="entry name" value="AAA+_ATPase"/>
</dbReference>
<dbReference type="InterPro" id="IPR027417">
    <property type="entry name" value="P-loop_NTPase"/>
</dbReference>
<evidence type="ECO:0000313" key="3">
    <source>
        <dbReference type="EMBL" id="CUG93875.1"/>
    </source>
</evidence>
<protein>
    <recommendedName>
        <fullName evidence="2">AAA+ ATPase domain-containing protein</fullName>
    </recommendedName>
</protein>
<dbReference type="Pfam" id="PF00004">
    <property type="entry name" value="AAA"/>
    <property type="match status" value="1"/>
</dbReference>
<reference evidence="4" key="1">
    <citation type="submission" date="2015-09" db="EMBL/GenBank/DDBJ databases">
        <authorList>
            <consortium name="Pathogen Informatics"/>
        </authorList>
    </citation>
    <scope>NUCLEOTIDE SEQUENCE [LARGE SCALE GENOMIC DNA]</scope>
    <source>
        <strain evidence="4">Lake Konstanz</strain>
    </source>
</reference>
<dbReference type="Proteomes" id="UP000051952">
    <property type="component" value="Unassembled WGS sequence"/>
</dbReference>
<organism evidence="3 4">
    <name type="scientific">Bodo saltans</name>
    <name type="common">Flagellated protozoan</name>
    <dbReference type="NCBI Taxonomy" id="75058"/>
    <lineage>
        <taxon>Eukaryota</taxon>
        <taxon>Discoba</taxon>
        <taxon>Euglenozoa</taxon>
        <taxon>Kinetoplastea</taxon>
        <taxon>Metakinetoplastina</taxon>
        <taxon>Eubodonida</taxon>
        <taxon>Bodonidae</taxon>
        <taxon>Bodo</taxon>
    </lineage>
</organism>
<dbReference type="InterPro" id="IPR003959">
    <property type="entry name" value="ATPase_AAA_core"/>
</dbReference>
<dbReference type="EMBL" id="CYKH01002203">
    <property type="protein sequence ID" value="CUG93875.1"/>
    <property type="molecule type" value="Genomic_DNA"/>
</dbReference>
<gene>
    <name evidence="3" type="ORF">BSAL_03020</name>
</gene>
<dbReference type="Gene3D" id="3.40.50.300">
    <property type="entry name" value="P-loop containing nucleotide triphosphate hydrolases"/>
    <property type="match status" value="1"/>
</dbReference>
<evidence type="ECO:0000259" key="2">
    <source>
        <dbReference type="SMART" id="SM00382"/>
    </source>
</evidence>
<dbReference type="VEuPathDB" id="TriTrypDB:BSAL_03020"/>
<dbReference type="GO" id="GO:0005524">
    <property type="term" value="F:ATP binding"/>
    <property type="evidence" value="ECO:0007669"/>
    <property type="project" value="InterPro"/>
</dbReference>
<feature type="region of interest" description="Disordered" evidence="1">
    <location>
        <begin position="789"/>
        <end position="809"/>
    </location>
</feature>
<feature type="compositionally biased region" description="Polar residues" evidence="1">
    <location>
        <begin position="799"/>
        <end position="809"/>
    </location>
</feature>
<dbReference type="GO" id="GO:0016887">
    <property type="term" value="F:ATP hydrolysis activity"/>
    <property type="evidence" value="ECO:0007669"/>
    <property type="project" value="InterPro"/>
</dbReference>
<dbReference type="SUPFAM" id="SSF52540">
    <property type="entry name" value="P-loop containing nucleoside triphosphate hydrolases"/>
    <property type="match status" value="1"/>
</dbReference>
<feature type="compositionally biased region" description="Low complexity" evidence="1">
    <location>
        <begin position="789"/>
        <end position="798"/>
    </location>
</feature>
<accession>A0A0S4JWN2</accession>
<sequence length="3091" mass="347325">MQQSVVVVCHVNRDTSYVTYETIIDGQNVSTENPVVVVTATDDTDPRNEIPFQRIAQYISGKTWRKCTEAGFYGAPIADKAVEVAAAVLAEYRLSDRSHELFEQNHSNFDVLKDIVYLSSKQLLYHLDALRTMIENKWKENLRRHKYEALAKEVEKLLIQDSRVLALSKPELQAVNDMLRVLKFHVNEVKVDNQSFDSKGHQLSERSKKPSISFAHIDVVGHLDPSYVERLCDLVRGSSLRLLVVASPSTQHFAKVSHILQTNDAEIAFRATRITAFAVPLCVSNRYLQELEPLATKCIENHTRRDFYIQVKQSQETHPLTIICRRGHELRPNDFLDLTREVDPLRTLREHLARPKKDESHVVAVVDNAPPTLSLFVCGDSVVDAHIMYVPKVMGRVSAGLASLVGADPAITLSPEWQAVQDKMSQRLKEAIDFTDFVAIVPCCEWLDHRSRVQLYFLVVWGVPLGVTKQVLPAIRNVMSLPLAQTLMLSRESMRQKSQQIESLPSYHELVVGGTVTLSDVLQTSISYRVDIPWNLCYHQWRIAAPFSSSELTQILSVYAYPLRLLATLGSSIFHTLSGVELFAPSTGSNDAANNKAASGVPMLWAVNVAKRLAAASKMLSRDDDDDMIPREHLTALSVMKWLFIIRGWNAIDPIVFDGADFSTLDGENIAMDILRADPEATAASSKRASMSQHTRHNVALMLATICGSPTLFSKQPQVVDYFLRPSSKGGITTESATALFDELLDPNNDLMIGAPFLSILKDSSLLNASALRRITAVNELWCWCNNSSTTTTSASPSKDQTTGGEQQIGNGLRKISEKFSSNAWGYLLATADTRQKTKKVVELLQSRKRDREILVPTMLNAAGLFASEVPTALDAITTVFLSTMADEEGDDFSTFRRNCPSLVHVLDLLFSSQKESKTTFDPMEYARKSLPGSPGVQFKVELEDSDKVLTFCLLQLNFFSDEAVESEFANAVLFFGRCLTEHDRHCFLRNVTDLLLDSTSTTPGQMEPCLNIRQPTRRRLQVAAAVLWLHCPMAPCPLSTDASHALIKIKRFLSKYESEMALSVGWPTEEIAMACEELWRLSNTFRYVVETEFEVAPYLALALIGWDHYLPRSFLQALHTSGVVVAPAAQTTTLVRQGAGWPTYQLSFAWRPLPESSREHLFSPYNVKEVPPDASFDVSHGVSREKIQQNLNFFSILRRARRQDWGSQSKEERSSLADAVTTRLCIVLWLKAMGLFDGCESSQACEERFLSLEAAPSSLKTKSLRLPPALEELKATLSLFKKKESHLIWSARLPSFMENHVLRQSALLKLFESGSLEEVHYTLQTISAALMVLPEMNANRPKDLFCHEANQPYYQGEAALASLVMGARVNNRRPTMDLCFRIVSCEIGYRTGHSWGQLDPGNRTNVAQSVVSTLFLLLADFPDRATEMLLIIVDVALEQLRDKQSRAEFCSTIAMTIGFQDSKAIHCLMIPLFELMGDNAATRLPHMVACHNIIIKHEPKTVITTPATTKNQRALLLKDVAREVVFFRDVEKLISSDVASTWLKCAHSLLSHIQDHFPEPASRPQLSASKIVDDAAFSNPFLPIPRLRSKAIAPTWTPSENSSATTRCSLFRERGTGASHNNDAGRHGSSLETITPRDDMLLAEQQQHAPQQQQQRAHLSHFDDDLANAAIDVSKIVHIVAPTGNIMSGWQVLVKPGLSCSLVRDHGGTLRIVPFKDLPLSNSSTDDNPAAQLPSSSFADMTTCCHFEDYGEAWEFCFSRKHPSTLVGEGFLLTTSERGGWQILLGLAHGVTSASLRPWHILAFHSIIHFELCGPSESGERGGRYQLMEWLCRRVCRGLEKDMKQWKKENVVDVDHPVHRSLKFLAGEEVQDVIIALTTSEGDKQDHYCFVIQSFLEALATKIREKATSVESQVIEEAIVDRLRSASQADNIILEHCGVRERVAMGNLVRALSNSLQFLSSSADAMSSIAPGPNVKVHHESTKLLFGSTLSTNDVRCQLHEVLDEEAQSNRRALDLINDLYSRPQPEQQLATEFLASEGNSDLALFTNVPKHQVDDKLRLGTGLQTGGRDDIFFGLAQTYDAAELQFHQIERKEKYHHSTGLLVGVVIDKRLVGHGHGNHALVVQWVLQVLRSPLPLLWREWLILHLRVGVVGLPAADRALNFQLSIIVHLLAWRCEVGSVREILCSAFGELPPHCVRNNRVYGVIAMSSPSVKEWVAKGYDVQEQDFTKSIPDDEEAFRHIVKKFGTMTTHVVVYGYDKEPMSDILLKWLCEYTFRYPWRFFVLVDCDTTSNLPENRDRVTNLMSSLRKRQTRTITLPLEEKYRDWTQFIENLPAGKSLRSCSWSYEVERHLRSAAEATERKSTAGDQILLIHLISPPGGGKSTLLQDLANRDIGQFVRFDCSDDRLVEEALRSLLNEGLAGIDLSKNTVLVVDEYHMFNDRKKHEFMQWAADNLSRVKIVLIANRADPLDKMLLEQLHASHPLSKERIRSIEGRISALKVHTVIEATYNNLDPDSVKAQSKKFYTFLSTLRGMLGDDAVSLRFEEHFPRFNNGQKVNNIEFTKRLLDKLIMFGQHSILRILDSYEQLTVLLAKQETIDFSSENGRLIISRLYKDCLQKSPIKLLVFTSLLVPLLLYKDPTATRLVQPCDEVLSYRDVVEGTPNLRLAPVAVRLMMWVLYVQKYVGIIPFDDSERRVLYASLRRLDLVDFPDFPIIMKESSIKFYAISKQKSTFVNHNDLTDLNWIYKTLARRMAVNWSAIQSAWKQTPVTDSDKLCAIIEIAGPTTVLMAMETSNVLQLLKRNPSGAFHDAVMEHYPLNRIRGESSMDESPYFFAVYSDMVQQRPLEGTFGEAFASTFVKRILRTRGLQHDETALAKSFLAWISNCGSLVATVPNFARERSESVVRLVVTMSQMLSLRSEEEAAIWRGKYLAPVAELFAESKMPLIPVARAVGIVAGGVGELLSAHDKWPPSMKLLHRVISSKEAILSEREAIYLLESGVLDQPVPPRLAGALLQAEPPGWLPVEHQLKLLSLDVSIGAGEFCSDERYIMNARRNVLPGLRRRLGNPYTVKLRCKEIQKLFSEMQRLQ</sequence>
<dbReference type="SMART" id="SM00382">
    <property type="entry name" value="AAA"/>
    <property type="match status" value="1"/>
</dbReference>
<evidence type="ECO:0000313" key="4">
    <source>
        <dbReference type="Proteomes" id="UP000051952"/>
    </source>
</evidence>